<dbReference type="PANTHER" id="PTHR43033">
    <property type="entry name" value="TRNA(ILE)-LYSIDINE SYNTHASE-RELATED"/>
    <property type="match status" value="1"/>
</dbReference>
<dbReference type="Gene3D" id="1.20.59.20">
    <property type="match status" value="1"/>
</dbReference>
<dbReference type="Gene3D" id="3.40.50.620">
    <property type="entry name" value="HUPs"/>
    <property type="match status" value="1"/>
</dbReference>
<evidence type="ECO:0000256" key="2">
    <source>
        <dbReference type="ARBA" id="ARBA00022490"/>
    </source>
</evidence>
<feature type="domain" description="Lysidine-tRNA(Ile) synthetase C-terminal" evidence="9">
    <location>
        <begin position="385"/>
        <end position="457"/>
    </location>
</feature>
<evidence type="ECO:0000256" key="1">
    <source>
        <dbReference type="ARBA" id="ARBA00004496"/>
    </source>
</evidence>
<dbReference type="CDD" id="cd01992">
    <property type="entry name" value="TilS_N"/>
    <property type="match status" value="1"/>
</dbReference>
<dbReference type="InterPro" id="IPR015262">
    <property type="entry name" value="tRNA_Ile_lys_synt_subst-bd"/>
</dbReference>
<comment type="domain">
    <text evidence="8">The N-terminal region contains the highly conserved SGGXDS motif, predicted to be a P-loop motif involved in ATP binding.</text>
</comment>
<name>A0ABT5L066_9ALTE</name>
<dbReference type="NCBIfam" id="TIGR02433">
    <property type="entry name" value="lysidine_TilS_C"/>
    <property type="match status" value="1"/>
</dbReference>
<dbReference type="Pfam" id="PF11734">
    <property type="entry name" value="TilS_C"/>
    <property type="match status" value="1"/>
</dbReference>
<keyword evidence="6 8" id="KW-0067">ATP-binding</keyword>
<comment type="catalytic activity">
    <reaction evidence="7 8">
        <text>cytidine(34) in tRNA(Ile2) + L-lysine + ATP = lysidine(34) in tRNA(Ile2) + AMP + diphosphate + H(+)</text>
        <dbReference type="Rhea" id="RHEA:43744"/>
        <dbReference type="Rhea" id="RHEA-COMP:10625"/>
        <dbReference type="Rhea" id="RHEA-COMP:10670"/>
        <dbReference type="ChEBI" id="CHEBI:15378"/>
        <dbReference type="ChEBI" id="CHEBI:30616"/>
        <dbReference type="ChEBI" id="CHEBI:32551"/>
        <dbReference type="ChEBI" id="CHEBI:33019"/>
        <dbReference type="ChEBI" id="CHEBI:82748"/>
        <dbReference type="ChEBI" id="CHEBI:83665"/>
        <dbReference type="ChEBI" id="CHEBI:456215"/>
        <dbReference type="EC" id="6.3.4.19"/>
    </reaction>
</comment>
<evidence type="ECO:0000313" key="10">
    <source>
        <dbReference type="EMBL" id="MDC8830419.1"/>
    </source>
</evidence>
<dbReference type="EC" id="6.3.4.19" evidence="8"/>
<reference evidence="10 11" key="1">
    <citation type="submission" date="2022-10" db="EMBL/GenBank/DDBJ databases">
        <title>Alteromonas sp. chi3 Genome sequencing.</title>
        <authorList>
            <person name="Park S."/>
        </authorList>
    </citation>
    <scope>NUCLEOTIDE SEQUENCE [LARGE SCALE GENOMIC DNA]</scope>
    <source>
        <strain evidence="11">chi3</strain>
    </source>
</reference>
<dbReference type="RefSeq" id="WP_273639250.1">
    <property type="nucleotide sequence ID" value="NZ_JAQQXP010000001.1"/>
</dbReference>
<dbReference type="SUPFAM" id="SSF56037">
    <property type="entry name" value="PheT/TilS domain"/>
    <property type="match status" value="1"/>
</dbReference>
<evidence type="ECO:0000313" key="11">
    <source>
        <dbReference type="Proteomes" id="UP001218788"/>
    </source>
</evidence>
<dbReference type="EMBL" id="JAQQXP010000001">
    <property type="protein sequence ID" value="MDC8830419.1"/>
    <property type="molecule type" value="Genomic_DNA"/>
</dbReference>
<evidence type="ECO:0000256" key="8">
    <source>
        <dbReference type="HAMAP-Rule" id="MF_01161"/>
    </source>
</evidence>
<dbReference type="PANTHER" id="PTHR43033:SF1">
    <property type="entry name" value="TRNA(ILE)-LYSIDINE SYNTHASE-RELATED"/>
    <property type="match status" value="1"/>
</dbReference>
<dbReference type="Pfam" id="PF09179">
    <property type="entry name" value="TilS"/>
    <property type="match status" value="1"/>
</dbReference>
<feature type="binding site" evidence="8">
    <location>
        <begin position="29"/>
        <end position="34"/>
    </location>
    <ligand>
        <name>ATP</name>
        <dbReference type="ChEBI" id="CHEBI:30616"/>
    </ligand>
</feature>
<evidence type="ECO:0000256" key="6">
    <source>
        <dbReference type="ARBA" id="ARBA00022840"/>
    </source>
</evidence>
<proteinExistence type="inferred from homology"/>
<dbReference type="NCBIfam" id="TIGR02432">
    <property type="entry name" value="lysidine_TilS_N"/>
    <property type="match status" value="1"/>
</dbReference>
<evidence type="ECO:0000256" key="7">
    <source>
        <dbReference type="ARBA" id="ARBA00048539"/>
    </source>
</evidence>
<evidence type="ECO:0000259" key="9">
    <source>
        <dbReference type="SMART" id="SM00977"/>
    </source>
</evidence>
<dbReference type="InterPro" id="IPR012094">
    <property type="entry name" value="tRNA_Ile_lys_synt"/>
</dbReference>
<gene>
    <name evidence="8 10" type="primary">tilS</name>
    <name evidence="10" type="ORF">OIK42_06525</name>
</gene>
<comment type="caution">
    <text evidence="10">The sequence shown here is derived from an EMBL/GenBank/DDBJ whole genome shotgun (WGS) entry which is preliminary data.</text>
</comment>
<keyword evidence="11" id="KW-1185">Reference proteome</keyword>
<dbReference type="SUPFAM" id="SSF52402">
    <property type="entry name" value="Adenine nucleotide alpha hydrolases-like"/>
    <property type="match status" value="1"/>
</dbReference>
<dbReference type="Pfam" id="PF01171">
    <property type="entry name" value="ATP_bind_3"/>
    <property type="match status" value="1"/>
</dbReference>
<dbReference type="SMART" id="SM00977">
    <property type="entry name" value="TilS_C"/>
    <property type="match status" value="1"/>
</dbReference>
<organism evidence="10 11">
    <name type="scientific">Alteromonas gilva</name>
    <dbReference type="NCBI Taxonomy" id="2987522"/>
    <lineage>
        <taxon>Bacteria</taxon>
        <taxon>Pseudomonadati</taxon>
        <taxon>Pseudomonadota</taxon>
        <taxon>Gammaproteobacteria</taxon>
        <taxon>Alteromonadales</taxon>
        <taxon>Alteromonadaceae</taxon>
        <taxon>Alteromonas/Salinimonas group</taxon>
        <taxon>Alteromonas</taxon>
    </lineage>
</organism>
<accession>A0ABT5L066</accession>
<dbReference type="HAMAP" id="MF_01161">
    <property type="entry name" value="tRNA_Ile_lys_synt"/>
    <property type="match status" value="1"/>
</dbReference>
<protein>
    <recommendedName>
        <fullName evidence="8">tRNA(Ile)-lysidine synthase</fullName>
        <ecNumber evidence="8">6.3.4.19</ecNumber>
    </recommendedName>
    <alternativeName>
        <fullName evidence="8">tRNA(Ile)-2-lysyl-cytidine synthase</fullName>
    </alternativeName>
    <alternativeName>
        <fullName evidence="8">tRNA(Ile)-lysidine synthetase</fullName>
    </alternativeName>
</protein>
<evidence type="ECO:0000256" key="3">
    <source>
        <dbReference type="ARBA" id="ARBA00022598"/>
    </source>
</evidence>
<dbReference type="SUPFAM" id="SSF82829">
    <property type="entry name" value="MesJ substrate recognition domain-like"/>
    <property type="match status" value="1"/>
</dbReference>
<comment type="subcellular location">
    <subcellularLocation>
        <location evidence="1 8">Cytoplasm</location>
    </subcellularLocation>
</comment>
<dbReference type="InterPro" id="IPR014729">
    <property type="entry name" value="Rossmann-like_a/b/a_fold"/>
</dbReference>
<keyword evidence="2 8" id="KW-0963">Cytoplasm</keyword>
<sequence>MDVICHQLKPALTALQSGYQPETLVVGLSGGIDSVVLLHALVTLRQHSDADIKALQAVYVNHGISANAMQWQTFCQHYCEQLDVPFYARPVNVLAGPRESLEAVARNARYNVLLTQAQQSGGALLTAHHQDDQLETVLLQLKRGAGPKGLSGMASISETGGIAIARPMLGVSRQQIEDYARAHGLSWVDDESNADVQYDRNFLRHAILPLLTERWPAMAQTVSRSAALCGEQQLLMDEVCDERLASMTCASNERISVTALKQVSPHWQRALIRRWLAQHNLLMPSAKQLEQLTSMLCANPDSQPLVKLKAGEIRRFKDELYYLHNVSEAVTLMPQAIAPETDLQLDAQGIILRLDVGLQGEQSGHTGSAPTGTPLTLVSQDKDINTVATPALSIKVKPTGKAHHKPLKQWLKEWHIPPWERGKILLVASKNEPVALIVNGNVLALDNHGDVPGILSVRHNNHNNAN</sequence>
<evidence type="ECO:0000256" key="5">
    <source>
        <dbReference type="ARBA" id="ARBA00022741"/>
    </source>
</evidence>
<dbReference type="InterPro" id="IPR011063">
    <property type="entry name" value="TilS/TtcA_N"/>
</dbReference>
<dbReference type="InterPro" id="IPR012795">
    <property type="entry name" value="tRNA_Ile_lys_synt_N"/>
</dbReference>
<keyword evidence="5 8" id="KW-0547">Nucleotide-binding</keyword>
<keyword evidence="3 8" id="KW-0436">Ligase</keyword>
<keyword evidence="4 8" id="KW-0819">tRNA processing</keyword>
<dbReference type="InterPro" id="IPR012796">
    <property type="entry name" value="Lysidine-tRNA-synth_C"/>
</dbReference>
<comment type="similarity">
    <text evidence="8">Belongs to the tRNA(Ile)-lysidine synthase family.</text>
</comment>
<dbReference type="GO" id="GO:0032267">
    <property type="term" value="F:tRNA(Ile)-lysidine synthase activity"/>
    <property type="evidence" value="ECO:0007669"/>
    <property type="project" value="UniProtKB-EC"/>
</dbReference>
<dbReference type="Proteomes" id="UP001218788">
    <property type="component" value="Unassembled WGS sequence"/>
</dbReference>
<comment type="function">
    <text evidence="8">Ligates lysine onto the cytidine present at position 34 of the AUA codon-specific tRNA(Ile) that contains the anticodon CAU, in an ATP-dependent manner. Cytidine is converted to lysidine, thus changing the amino acid specificity of the tRNA from methionine to isoleucine.</text>
</comment>
<evidence type="ECO:0000256" key="4">
    <source>
        <dbReference type="ARBA" id="ARBA00022694"/>
    </source>
</evidence>